<evidence type="ECO:0000256" key="1">
    <source>
        <dbReference type="SAM" id="MobiDB-lite"/>
    </source>
</evidence>
<proteinExistence type="predicted"/>
<reference evidence="3" key="1">
    <citation type="submission" date="2013-11" db="EMBL/GenBank/DDBJ databases">
        <authorList>
            <person name="Hoang H.T."/>
            <person name="Killian M.L."/>
            <person name="Madson D.M."/>
            <person name="Arruda P.H.E."/>
            <person name="Sun D."/>
            <person name="Schwartz K.J."/>
            <person name="Yoon K."/>
        </authorList>
    </citation>
    <scope>NUCLEOTIDE SEQUENCE [LARGE SCALE GENOMIC DNA]</scope>
    <source>
        <strain evidence="3">CDK2</strain>
    </source>
</reference>
<sequence>MDCRRCGTELERPGDYCLACDTANCDAVVAAFERERATLTFLRDPPSTPRVRSPKSSARPP</sequence>
<evidence type="ECO:0000313" key="3">
    <source>
        <dbReference type="Proteomes" id="UP000050535"/>
    </source>
</evidence>
<dbReference type="EMBL" id="LGUC01000001">
    <property type="protein sequence ID" value="KPN30378.1"/>
    <property type="molecule type" value="Genomic_DNA"/>
</dbReference>
<dbReference type="STRING" id="699431.SY89_01107"/>
<accession>A0A0P7GY25</accession>
<organism evidence="2 3">
    <name type="scientific">Halolamina pelagica</name>
    <dbReference type="NCBI Taxonomy" id="699431"/>
    <lineage>
        <taxon>Archaea</taxon>
        <taxon>Methanobacteriati</taxon>
        <taxon>Methanobacteriota</taxon>
        <taxon>Stenosarchaea group</taxon>
        <taxon>Halobacteria</taxon>
        <taxon>Halobacteriales</taxon>
        <taxon>Haloferacaceae</taxon>
    </lineage>
</organism>
<dbReference type="AlphaFoldDB" id="A0A0P7GY25"/>
<name>A0A0P7GY25_9EURY</name>
<evidence type="ECO:0000313" key="2">
    <source>
        <dbReference type="EMBL" id="KPN30378.1"/>
    </source>
</evidence>
<dbReference type="Proteomes" id="UP000050535">
    <property type="component" value="Unassembled WGS sequence"/>
</dbReference>
<comment type="caution">
    <text evidence="2">The sequence shown here is derived from an EMBL/GenBank/DDBJ whole genome shotgun (WGS) entry which is preliminary data.</text>
</comment>
<feature type="region of interest" description="Disordered" evidence="1">
    <location>
        <begin position="41"/>
        <end position="61"/>
    </location>
</feature>
<protein>
    <submittedName>
        <fullName evidence="2">Putative metal-binding protein</fullName>
    </submittedName>
</protein>
<gene>
    <name evidence="2" type="ORF">SY89_01107</name>
</gene>
<keyword evidence="3" id="KW-1185">Reference proteome</keyword>